<dbReference type="RefSeq" id="WP_173219236.1">
    <property type="nucleotide sequence ID" value="NZ_CP048104.1"/>
</dbReference>
<keyword evidence="1" id="KW-1133">Transmembrane helix</keyword>
<evidence type="ECO:0000313" key="3">
    <source>
        <dbReference type="Proteomes" id="UP000503088"/>
    </source>
</evidence>
<reference evidence="2 3" key="1">
    <citation type="submission" date="2020-01" db="EMBL/GenBank/DDBJ databases">
        <authorList>
            <person name="Gulvik C.A."/>
            <person name="Batra D.G."/>
        </authorList>
    </citation>
    <scope>NUCLEOTIDE SEQUENCE [LARGE SCALE GENOMIC DNA]</scope>
    <source>
        <strain evidence="2 3">W9323</strain>
    </source>
</reference>
<organism evidence="2 3">
    <name type="scientific">Kroppenstedtia pulmonis</name>
    <dbReference type="NCBI Taxonomy" id="1380685"/>
    <lineage>
        <taxon>Bacteria</taxon>
        <taxon>Bacillati</taxon>
        <taxon>Bacillota</taxon>
        <taxon>Bacilli</taxon>
        <taxon>Bacillales</taxon>
        <taxon>Thermoactinomycetaceae</taxon>
        <taxon>Kroppenstedtia</taxon>
    </lineage>
</organism>
<dbReference type="AlphaFoldDB" id="A0A7D4BUH1"/>
<dbReference type="KEGG" id="kpul:GXN76_00655"/>
<keyword evidence="1" id="KW-0812">Transmembrane</keyword>
<proteinExistence type="predicted"/>
<accession>A0A7D4BUH1</accession>
<dbReference type="EMBL" id="CP048104">
    <property type="protein sequence ID" value="QKG83113.1"/>
    <property type="molecule type" value="Genomic_DNA"/>
</dbReference>
<sequence length="60" mass="6616">MGSFLSGVLMQNTSLLIVYAFSTLVLMAAVLPSLRIQFVSRQSPAGIQNRERIRDEAGFN</sequence>
<keyword evidence="1" id="KW-0472">Membrane</keyword>
<evidence type="ECO:0000313" key="2">
    <source>
        <dbReference type="EMBL" id="QKG83113.1"/>
    </source>
</evidence>
<keyword evidence="3" id="KW-1185">Reference proteome</keyword>
<feature type="transmembrane region" description="Helical" evidence="1">
    <location>
        <begin position="15"/>
        <end position="34"/>
    </location>
</feature>
<name>A0A7D4BUH1_9BACL</name>
<gene>
    <name evidence="2" type="ORF">GXN76_00655</name>
</gene>
<protein>
    <submittedName>
        <fullName evidence="2">Uncharacterized protein</fullName>
    </submittedName>
</protein>
<dbReference type="Proteomes" id="UP000503088">
    <property type="component" value="Chromosome"/>
</dbReference>
<evidence type="ECO:0000256" key="1">
    <source>
        <dbReference type="SAM" id="Phobius"/>
    </source>
</evidence>